<name>A0A3D9SLC2_9ACTN</name>
<dbReference type="OrthoDB" id="26870at2"/>
<dbReference type="PANTHER" id="PTHR47235">
    <property type="entry name" value="BLR6548 PROTEIN"/>
    <property type="match status" value="1"/>
</dbReference>
<keyword evidence="2 3" id="KW-0732">Signal</keyword>
<evidence type="ECO:0000256" key="2">
    <source>
        <dbReference type="ARBA" id="ARBA00022729"/>
    </source>
</evidence>
<dbReference type="InterPro" id="IPR028081">
    <property type="entry name" value="Leu-bd"/>
</dbReference>
<evidence type="ECO:0000256" key="3">
    <source>
        <dbReference type="SAM" id="SignalP"/>
    </source>
</evidence>
<feature type="domain" description="Leucine-binding protein" evidence="4">
    <location>
        <begin position="49"/>
        <end position="400"/>
    </location>
</feature>
<proteinExistence type="inferred from homology"/>
<feature type="chain" id="PRO_5038764764" evidence="3">
    <location>
        <begin position="24"/>
        <end position="420"/>
    </location>
</feature>
<accession>A0A3D9SLC2</accession>
<dbReference type="Gene3D" id="3.40.50.2300">
    <property type="match status" value="2"/>
</dbReference>
<evidence type="ECO:0000256" key="1">
    <source>
        <dbReference type="ARBA" id="ARBA00010062"/>
    </source>
</evidence>
<gene>
    <name evidence="5" type="ORF">DFJ69_0583</name>
</gene>
<evidence type="ECO:0000259" key="4">
    <source>
        <dbReference type="Pfam" id="PF13458"/>
    </source>
</evidence>
<protein>
    <submittedName>
        <fullName evidence="5">Amino acid/amide ABC transporter substrate-binding protein (HAAT family)</fullName>
    </submittedName>
</protein>
<dbReference type="PROSITE" id="PS51257">
    <property type="entry name" value="PROKAR_LIPOPROTEIN"/>
    <property type="match status" value="1"/>
</dbReference>
<dbReference type="AlphaFoldDB" id="A0A3D9SLC2"/>
<comment type="caution">
    <text evidence="5">The sequence shown here is derived from an EMBL/GenBank/DDBJ whole genome shotgun (WGS) entry which is preliminary data.</text>
</comment>
<dbReference type="Pfam" id="PF13458">
    <property type="entry name" value="Peripla_BP_6"/>
    <property type="match status" value="1"/>
</dbReference>
<evidence type="ECO:0000313" key="6">
    <source>
        <dbReference type="Proteomes" id="UP000256661"/>
    </source>
</evidence>
<dbReference type="SUPFAM" id="SSF53822">
    <property type="entry name" value="Periplasmic binding protein-like I"/>
    <property type="match status" value="1"/>
</dbReference>
<dbReference type="Proteomes" id="UP000256661">
    <property type="component" value="Unassembled WGS sequence"/>
</dbReference>
<dbReference type="CDD" id="cd06343">
    <property type="entry name" value="PBP1_ABC_ligand_binding-like"/>
    <property type="match status" value="1"/>
</dbReference>
<dbReference type="PANTHER" id="PTHR47235:SF1">
    <property type="entry name" value="BLR6548 PROTEIN"/>
    <property type="match status" value="1"/>
</dbReference>
<dbReference type="InterPro" id="IPR028082">
    <property type="entry name" value="Peripla_BP_I"/>
</dbReference>
<comment type="similarity">
    <text evidence="1">Belongs to the leucine-binding protein family.</text>
</comment>
<dbReference type="RefSeq" id="WP_116021039.1">
    <property type="nucleotide sequence ID" value="NZ_QTTT01000001.1"/>
</dbReference>
<feature type="signal peptide" evidence="3">
    <location>
        <begin position="1"/>
        <end position="23"/>
    </location>
</feature>
<organism evidence="5 6">
    <name type="scientific">Thermomonospora umbrina</name>
    <dbReference type="NCBI Taxonomy" id="111806"/>
    <lineage>
        <taxon>Bacteria</taxon>
        <taxon>Bacillati</taxon>
        <taxon>Actinomycetota</taxon>
        <taxon>Actinomycetes</taxon>
        <taxon>Streptosporangiales</taxon>
        <taxon>Thermomonosporaceae</taxon>
        <taxon>Thermomonospora</taxon>
    </lineage>
</organism>
<evidence type="ECO:0000313" key="5">
    <source>
        <dbReference type="EMBL" id="REE95200.1"/>
    </source>
</evidence>
<reference evidence="5 6" key="1">
    <citation type="submission" date="2018-08" db="EMBL/GenBank/DDBJ databases">
        <title>Sequencing the genomes of 1000 actinobacteria strains.</title>
        <authorList>
            <person name="Klenk H.-P."/>
        </authorList>
    </citation>
    <scope>NUCLEOTIDE SEQUENCE [LARGE SCALE GENOMIC DNA]</scope>
    <source>
        <strain evidence="5 6">DSM 43927</strain>
    </source>
</reference>
<dbReference type="EMBL" id="QTTT01000001">
    <property type="protein sequence ID" value="REE95200.1"/>
    <property type="molecule type" value="Genomic_DNA"/>
</dbReference>
<keyword evidence="6" id="KW-1185">Reference proteome</keyword>
<sequence>MRNLTIGAVMMTAATLLATSACGGRGEEGGTTATGECKGQQTTGITDTSIKLGGIYPLSGPSSAYGEIPKGTKAYFDHLNAEKGGINGRKIEYSFRDDGYQPPKSVEEARRLAEQEKVFAIFQTLGTPTSTAVMEYANQRKIPHVFVSSGASKFGADATKYPWTIGWQPSYLSEGRLYGQYVKTEKPNAKVAILYQNDDFGKDYRTGFIEAIKGSGVTVVSEQTYEVTDPSIDPQMRNLAGSRADVLLDITTPKFGSQALAADARNTDWNPLHIINTVASSPTVLKPVGFKNVQGIVSAAFFKDPSDPQWDDDAEMKLYKDKLKQYAPGLDSTIPYYTQGWAAAASLTKVLTAMKCPTREGLMESARNLQGVASELLLPGVTMTTGPKDGYPIESLQLQKFSGERWNLFGKIIDTRGATG</sequence>